<dbReference type="PANTHER" id="PTHR11042:SF136">
    <property type="entry name" value="EIF-2-ALPHA KINASE GCN2"/>
    <property type="match status" value="1"/>
</dbReference>
<keyword evidence="2" id="KW-0723">Serine/threonine-protein kinase</keyword>
<evidence type="ECO:0000256" key="7">
    <source>
        <dbReference type="ARBA" id="ARBA00037982"/>
    </source>
</evidence>
<keyword evidence="6 11" id="KW-0067">ATP-binding</keyword>
<dbReference type="InterPro" id="IPR045864">
    <property type="entry name" value="aa-tRNA-synth_II/BPL/LPL"/>
</dbReference>
<evidence type="ECO:0000259" key="16">
    <source>
        <dbReference type="PROSITE" id="PS50908"/>
    </source>
</evidence>
<dbReference type="GO" id="GO:1990625">
    <property type="term" value="P:negative regulation of cytoplasmic translational initiation in response to stress"/>
    <property type="evidence" value="ECO:0007669"/>
    <property type="project" value="TreeGrafter"/>
</dbReference>
<dbReference type="GO" id="GO:0015935">
    <property type="term" value="C:small ribosomal subunit"/>
    <property type="evidence" value="ECO:0007669"/>
    <property type="project" value="EnsemblFungi"/>
</dbReference>
<evidence type="ECO:0000256" key="13">
    <source>
        <dbReference type="SAM" id="Coils"/>
    </source>
</evidence>
<feature type="domain" description="Protein kinase" evidence="15">
    <location>
        <begin position="597"/>
        <end position="975"/>
    </location>
</feature>
<evidence type="ECO:0000256" key="6">
    <source>
        <dbReference type="ARBA" id="ARBA00022840"/>
    </source>
</evidence>
<accession>A0A1D2VE85</accession>
<evidence type="ECO:0000256" key="11">
    <source>
        <dbReference type="PIRSR" id="PIRSR000660-2"/>
    </source>
</evidence>
<dbReference type="PROSITE" id="PS50011">
    <property type="entry name" value="PROTEIN_KINASE_DOM"/>
    <property type="match status" value="2"/>
</dbReference>
<dbReference type="InterPro" id="IPR006575">
    <property type="entry name" value="RWD_dom"/>
</dbReference>
<dbReference type="InterPro" id="IPR036621">
    <property type="entry name" value="Anticodon-bd_dom_sf"/>
</dbReference>
<dbReference type="GO" id="GO:0005634">
    <property type="term" value="C:nucleus"/>
    <property type="evidence" value="ECO:0007669"/>
    <property type="project" value="TreeGrafter"/>
</dbReference>
<evidence type="ECO:0000256" key="1">
    <source>
        <dbReference type="ARBA" id="ARBA00012513"/>
    </source>
</evidence>
<dbReference type="InterPro" id="IPR016255">
    <property type="entry name" value="Gcn2"/>
</dbReference>
<protein>
    <recommendedName>
        <fullName evidence="1">non-specific serine/threonine protein kinase</fullName>
        <ecNumber evidence="1">2.7.11.1</ecNumber>
    </recommendedName>
</protein>
<keyword evidence="18" id="KW-1185">Reference proteome</keyword>
<dbReference type="EC" id="2.7.11.1" evidence="1"/>
<dbReference type="GO" id="GO:0015934">
    <property type="term" value="C:large ribosomal subunit"/>
    <property type="evidence" value="ECO:0007669"/>
    <property type="project" value="EnsemblFungi"/>
</dbReference>
<dbReference type="PROSITE" id="PS00107">
    <property type="entry name" value="PROTEIN_KINASE_ATP"/>
    <property type="match status" value="1"/>
</dbReference>
<comment type="similarity">
    <text evidence="7">Belongs to the protein kinase superfamily. Ser/Thr protein kinase family. GCN2 subfamily.</text>
</comment>
<dbReference type="GO" id="GO:0071264">
    <property type="term" value="P:positive regulation of translational initiation in response to starvation"/>
    <property type="evidence" value="ECO:0007669"/>
    <property type="project" value="EnsemblFungi"/>
</dbReference>
<evidence type="ECO:0000256" key="8">
    <source>
        <dbReference type="ARBA" id="ARBA00047899"/>
    </source>
</evidence>
<dbReference type="SUPFAM" id="SSF56112">
    <property type="entry name" value="Protein kinase-like (PK-like)"/>
    <property type="match status" value="2"/>
</dbReference>
<dbReference type="GO" id="GO:0042803">
    <property type="term" value="F:protein homodimerization activity"/>
    <property type="evidence" value="ECO:0007669"/>
    <property type="project" value="EnsemblFungi"/>
</dbReference>
<dbReference type="InterPro" id="IPR008271">
    <property type="entry name" value="Ser/Thr_kinase_AS"/>
</dbReference>
<comment type="catalytic activity">
    <reaction evidence="9">
        <text>L-seryl-[protein] + ATP = O-phospho-L-seryl-[protein] + ADP + H(+)</text>
        <dbReference type="Rhea" id="RHEA:17989"/>
        <dbReference type="Rhea" id="RHEA-COMP:9863"/>
        <dbReference type="Rhea" id="RHEA-COMP:11604"/>
        <dbReference type="ChEBI" id="CHEBI:15378"/>
        <dbReference type="ChEBI" id="CHEBI:29999"/>
        <dbReference type="ChEBI" id="CHEBI:30616"/>
        <dbReference type="ChEBI" id="CHEBI:83421"/>
        <dbReference type="ChEBI" id="CHEBI:456216"/>
        <dbReference type="EC" id="2.7.11.1"/>
    </reaction>
</comment>
<dbReference type="PROSITE" id="PS50908">
    <property type="entry name" value="RWD"/>
    <property type="match status" value="1"/>
</dbReference>
<keyword evidence="5 17" id="KW-0418">Kinase</keyword>
<dbReference type="InterPro" id="IPR050339">
    <property type="entry name" value="CC_SR_Kinase"/>
</dbReference>
<dbReference type="Pfam" id="PF13393">
    <property type="entry name" value="tRNA-synt_His"/>
    <property type="match status" value="1"/>
</dbReference>
<dbReference type="Gene3D" id="3.40.50.800">
    <property type="entry name" value="Anticodon-binding domain"/>
    <property type="match status" value="1"/>
</dbReference>
<evidence type="ECO:0000256" key="10">
    <source>
        <dbReference type="PIRSR" id="PIRSR000660-1"/>
    </source>
</evidence>
<dbReference type="PANTHER" id="PTHR11042">
    <property type="entry name" value="EUKARYOTIC TRANSLATION INITIATION FACTOR 2-ALPHA KINASE EIF2-ALPHA KINASE -RELATED"/>
    <property type="match status" value="1"/>
</dbReference>
<dbReference type="EMBL" id="KV454484">
    <property type="protein sequence ID" value="ODV59830.1"/>
    <property type="molecule type" value="Genomic_DNA"/>
</dbReference>
<dbReference type="GO" id="GO:0004860">
    <property type="term" value="F:protein kinase inhibitor activity"/>
    <property type="evidence" value="ECO:0007669"/>
    <property type="project" value="EnsemblFungi"/>
</dbReference>
<dbReference type="InterPro" id="IPR024435">
    <property type="entry name" value="HisRS-related_dom"/>
</dbReference>
<dbReference type="Gene3D" id="3.30.200.20">
    <property type="entry name" value="Phosphorylase Kinase, domain 1"/>
    <property type="match status" value="1"/>
</dbReference>
<evidence type="ECO:0000256" key="5">
    <source>
        <dbReference type="ARBA" id="ARBA00022777"/>
    </source>
</evidence>
<dbReference type="SMART" id="SM00591">
    <property type="entry name" value="RWD"/>
    <property type="match status" value="1"/>
</dbReference>
<dbReference type="Gene3D" id="1.10.510.10">
    <property type="entry name" value="Transferase(Phosphotransferase) domain 1"/>
    <property type="match status" value="2"/>
</dbReference>
<feature type="binding site" evidence="12">
    <location>
        <position position="627"/>
    </location>
    <ligand>
        <name>ATP</name>
        <dbReference type="ChEBI" id="CHEBI:30616"/>
    </ligand>
</feature>
<dbReference type="InParanoid" id="A0A1D2VE85"/>
<dbReference type="GO" id="GO:0022626">
    <property type="term" value="C:cytosolic ribosome"/>
    <property type="evidence" value="ECO:0007669"/>
    <property type="project" value="EnsemblFungi"/>
</dbReference>
<feature type="domain" description="Protein kinase" evidence="15">
    <location>
        <begin position="238"/>
        <end position="538"/>
    </location>
</feature>
<evidence type="ECO:0000313" key="18">
    <source>
        <dbReference type="Proteomes" id="UP000095038"/>
    </source>
</evidence>
<feature type="binding site" evidence="11">
    <location>
        <position position="626"/>
    </location>
    <ligand>
        <name>ATP</name>
        <dbReference type="ChEBI" id="CHEBI:30616"/>
    </ligand>
</feature>
<dbReference type="GO" id="GO:0000049">
    <property type="term" value="F:tRNA binding"/>
    <property type="evidence" value="ECO:0007669"/>
    <property type="project" value="EnsemblFungi"/>
</dbReference>
<keyword evidence="3" id="KW-0808">Transferase</keyword>
<dbReference type="GO" id="GO:0004694">
    <property type="term" value="F:eukaryotic translation initiation factor 2alpha kinase activity"/>
    <property type="evidence" value="ECO:0007669"/>
    <property type="project" value="EnsemblFungi"/>
</dbReference>
<dbReference type="GO" id="GO:0140469">
    <property type="term" value="P:GCN2-mediated signaling"/>
    <property type="evidence" value="ECO:0007669"/>
    <property type="project" value="EnsemblFungi"/>
</dbReference>
<feature type="compositionally biased region" description="Acidic residues" evidence="14">
    <location>
        <begin position="727"/>
        <end position="747"/>
    </location>
</feature>
<feature type="coiled-coil region" evidence="13">
    <location>
        <begin position="136"/>
        <end position="173"/>
    </location>
</feature>
<proteinExistence type="inferred from homology"/>
<dbReference type="PIRSF" id="PIRSF000660">
    <property type="entry name" value="Ser/Thr_PK_GCN2"/>
    <property type="match status" value="1"/>
</dbReference>
<dbReference type="GO" id="GO:0003725">
    <property type="term" value="F:double-stranded RNA binding"/>
    <property type="evidence" value="ECO:0007669"/>
    <property type="project" value="EnsemblFungi"/>
</dbReference>
<name>A0A1D2VE85_9ASCO</name>
<feature type="binding site" evidence="11">
    <location>
        <begin position="603"/>
        <end position="611"/>
    </location>
    <ligand>
        <name>ATP</name>
        <dbReference type="ChEBI" id="CHEBI:30616"/>
    </ligand>
</feature>
<dbReference type="CDD" id="cd14046">
    <property type="entry name" value="STKc_EIF2AK4_GCN2_rpt2"/>
    <property type="match status" value="1"/>
</dbReference>
<dbReference type="GO" id="GO:1903833">
    <property type="term" value="P:positive regulation of cellular response to amino acid starvation"/>
    <property type="evidence" value="ECO:0007669"/>
    <property type="project" value="EnsemblFungi"/>
</dbReference>
<dbReference type="Gene3D" id="3.10.110.10">
    <property type="entry name" value="Ubiquitin Conjugating Enzyme"/>
    <property type="match status" value="1"/>
</dbReference>
<dbReference type="InterPro" id="IPR011009">
    <property type="entry name" value="Kinase-like_dom_sf"/>
</dbReference>
<dbReference type="GO" id="GO:0034198">
    <property type="term" value="P:cellular response to amino acid starvation"/>
    <property type="evidence" value="ECO:0007669"/>
    <property type="project" value="EnsemblFungi"/>
</dbReference>
<dbReference type="CDD" id="cd23823">
    <property type="entry name" value="RWD_GCN2"/>
    <property type="match status" value="1"/>
</dbReference>
<sequence length="1629" mass="186975">MEKQYKQIQDEEFGTLKSIYMEDFKNNPVKSTAWNKLPPPRFQIFLKSHGDRDPTLSLILEVQMTSTYPLTIPIFKIITPKNVLASQIKSIEKTIHKKATQLKGQQMIFDIAEEIKELLDQYQDIAKTSSLEEERISRLKNKELQRQKELEKIEIQSQKNKELEKQYLKKMREDELKISNLSSLNNSKDDLKLLDQLKSNDSILLPPKDLIQNGSVKVFNKQIEIKNKYIKFQAVNNLILIKSSDLLSFGKQYIVKPYKYIKNATSSTFVVKDEELIFMLTEINLINKYWTTSSGKKEIEILEVELESVAKLKNNGLLSTHAVQIERIDYSTNPNQNSINNYYLKVKILTDYIPRGTLYDLLLTTNTINLKLARSWLIQLIEVVDFLQKSGHNHKALCLNSVYLGSNEGNFLPTIKLAHGCYGYRLIQMLNQHPNDLIDSENKVEIVLKNDINSVWKAPELQNRPKAQPQRKTDVWYLGCTFVQMISGINVYLNYSNPVQYLAAENLDSTVDEFLNKVFHKNPRKRLLPIECFTCTFLRNDFSMENENSFNALFSHNNKNLLSGTSSRQNSRRGSGYYLSSSSISSMPRYSRYQNDFEEVALLGRGAYGEVVKARNHLDGMFYAIKKIREQSLEDSFLTEVLLISRLNHQYVVRYYTAWMEEIPLYLDESAIETGSESDEDSDSSYKQKLKKPSAFNSRDNSFTLDFVSNSVQKPPSHAYSIGDQSFTDDSDQDFNSDDENSVEFDDNDSKYDHITFEEDKNKRVKGVILYIQMEYCEKKTLKDLIENEDLPRNSEKYWKLFTQILEGLEHIHSQNIIHRDLKPMNIFIDENENVKIGDFGLAKNVVHSGSNSGGFKQSLNLEDMTSDVGTVMYSANEVADGSTYNRKVDMYSLGIIFFEMVYKFSTAMERVRILRDLRTEKVVFPKSFNSKKLLVEKEIILSLLSHNPDERPDATTLLKSNKIPISKSLQHDTMRDILSKLTDPKAPWQQRVREAFFTQPYDIERDLRFDSIKDTHLSGFDFILKSQIIEEITKIFRLHGALESLIDTTVFPRSPLYDNQKIYEVLDKSGSLLQLRYDLTLPLAKLLSKKTLPIQKLFRCESVFRLNKAGGRPFTYKEIDFDIITIDSSGLPFNDAECLKVIDEIISKLPAFKMQNVSIILNHSDIIDSIFDHLSINPAKRSAVLQRLSILGISKNIDAIINELHSQLNISTSVLNDLKLYDFSIDVFNAKKRLHKIMVDSPSLNKIDNAFQYISKLLSYLKLFKIGMPVYISPLSNYGAKFYKGGIMFQIIYQTKEKRSKLMTKKVLAAGGRYDRLISNLAKSRNSRIISSHAVGFNLSWEVIFNVMKNYYKSNMRNFNLNQKSNNGSQLVPKRCDVLVLTDEFSLSIAPEVLTGLWENGISADLLRGCTTIDDIISAAKIDGTNNVVSIRHQQGSSTAQKSTYKPYRLKDLENGNENDYDIKTLISVLKSKIIPVRDEKKNVVQDDLSLSELSNSLHELDEPQMTTLLNKFETIVNDALKGRKNRGKVDKDLFKATSEVKTLFDELSKASVFIVDVRDSVVDMICITSLDLSEEWMRKVGGASNATYRGHLSNIYTALSREANRHGKWAIIYNSKTDKAAICDLQR</sequence>
<keyword evidence="4 11" id="KW-0547">Nucleotide-binding</keyword>
<dbReference type="InterPro" id="IPR016135">
    <property type="entry name" value="UBQ-conjugating_enzyme/RWD"/>
</dbReference>
<gene>
    <name evidence="17" type="ORF">ASCRUDRAFT_59849</name>
</gene>
<evidence type="ECO:0000256" key="12">
    <source>
        <dbReference type="PROSITE-ProRule" id="PRU10141"/>
    </source>
</evidence>
<comment type="catalytic activity">
    <reaction evidence="8">
        <text>L-threonyl-[protein] + ATP = O-phospho-L-threonyl-[protein] + ADP + H(+)</text>
        <dbReference type="Rhea" id="RHEA:46608"/>
        <dbReference type="Rhea" id="RHEA-COMP:11060"/>
        <dbReference type="Rhea" id="RHEA-COMP:11605"/>
        <dbReference type="ChEBI" id="CHEBI:15378"/>
        <dbReference type="ChEBI" id="CHEBI:30013"/>
        <dbReference type="ChEBI" id="CHEBI:30616"/>
        <dbReference type="ChEBI" id="CHEBI:61977"/>
        <dbReference type="ChEBI" id="CHEBI:456216"/>
        <dbReference type="EC" id="2.7.11.1"/>
    </reaction>
</comment>
<evidence type="ECO:0000256" key="14">
    <source>
        <dbReference type="SAM" id="MobiDB-lite"/>
    </source>
</evidence>
<organism evidence="17 18">
    <name type="scientific">Ascoidea rubescens DSM 1968</name>
    <dbReference type="NCBI Taxonomy" id="1344418"/>
    <lineage>
        <taxon>Eukaryota</taxon>
        <taxon>Fungi</taxon>
        <taxon>Dikarya</taxon>
        <taxon>Ascomycota</taxon>
        <taxon>Saccharomycotina</taxon>
        <taxon>Saccharomycetes</taxon>
        <taxon>Ascoideaceae</taxon>
        <taxon>Ascoidea</taxon>
    </lineage>
</organism>
<dbReference type="GO" id="GO:0005524">
    <property type="term" value="F:ATP binding"/>
    <property type="evidence" value="ECO:0007669"/>
    <property type="project" value="UniProtKB-UniRule"/>
</dbReference>
<dbReference type="GO" id="GO:0043023">
    <property type="term" value="F:ribosomal large subunit binding"/>
    <property type="evidence" value="ECO:0007669"/>
    <property type="project" value="EnsemblFungi"/>
</dbReference>
<dbReference type="FunCoup" id="A0A1D2VE85">
    <property type="interactions" value="871"/>
</dbReference>
<evidence type="ECO:0000256" key="3">
    <source>
        <dbReference type="ARBA" id="ARBA00022679"/>
    </source>
</evidence>
<dbReference type="InterPro" id="IPR000719">
    <property type="entry name" value="Prot_kinase_dom"/>
</dbReference>
<dbReference type="SUPFAM" id="SSF55681">
    <property type="entry name" value="Class II aaRS and biotin synthetases"/>
    <property type="match status" value="1"/>
</dbReference>
<reference evidence="18" key="1">
    <citation type="submission" date="2016-05" db="EMBL/GenBank/DDBJ databases">
        <title>Comparative genomics of biotechnologically important yeasts.</title>
        <authorList>
            <consortium name="DOE Joint Genome Institute"/>
            <person name="Riley R."/>
            <person name="Haridas S."/>
            <person name="Wolfe K.H."/>
            <person name="Lopes M.R."/>
            <person name="Hittinger C.T."/>
            <person name="Goker M."/>
            <person name="Salamov A."/>
            <person name="Wisecaver J."/>
            <person name="Long T.M."/>
            <person name="Aerts A.L."/>
            <person name="Barry K."/>
            <person name="Choi C."/>
            <person name="Clum A."/>
            <person name="Coughlan A.Y."/>
            <person name="Deshpande S."/>
            <person name="Douglass A.P."/>
            <person name="Hanson S.J."/>
            <person name="Klenk H.-P."/>
            <person name="Labutti K."/>
            <person name="Lapidus A."/>
            <person name="Lindquist E."/>
            <person name="Lipzen A."/>
            <person name="Meier-Kolthoff J.P."/>
            <person name="Ohm R.A."/>
            <person name="Otillar R.P."/>
            <person name="Pangilinan J."/>
            <person name="Peng Y."/>
            <person name="Rokas A."/>
            <person name="Rosa C.A."/>
            <person name="Scheuner C."/>
            <person name="Sibirny A.A."/>
            <person name="Slot J.C."/>
            <person name="Stielow J.B."/>
            <person name="Sun H."/>
            <person name="Kurtzman C.P."/>
            <person name="Blackwell M."/>
            <person name="Grigoriev I.V."/>
            <person name="Jeffries T.W."/>
        </authorList>
    </citation>
    <scope>NUCLEOTIDE SEQUENCE [LARGE SCALE GENOMIC DNA]</scope>
    <source>
        <strain evidence="18">DSM 1968</strain>
    </source>
</reference>
<dbReference type="Gene3D" id="3.30.930.10">
    <property type="entry name" value="Bira Bifunctional Protein, Domain 2"/>
    <property type="match status" value="1"/>
</dbReference>
<dbReference type="FunFam" id="3.10.110.10:FF:000050">
    <property type="entry name" value="eIF-2-alpha kinase GCN2"/>
    <property type="match status" value="1"/>
</dbReference>
<dbReference type="Pfam" id="PF12745">
    <property type="entry name" value="HGTP_anticodon2"/>
    <property type="match status" value="1"/>
</dbReference>
<dbReference type="OrthoDB" id="341578at2759"/>
<dbReference type="RefSeq" id="XP_020046137.1">
    <property type="nucleotide sequence ID" value="XM_020191244.1"/>
</dbReference>
<dbReference type="InterPro" id="IPR017441">
    <property type="entry name" value="Protein_kinase_ATP_BS"/>
</dbReference>
<evidence type="ECO:0000256" key="4">
    <source>
        <dbReference type="ARBA" id="ARBA00022741"/>
    </source>
</evidence>
<feature type="region of interest" description="Disordered" evidence="14">
    <location>
        <begin position="714"/>
        <end position="748"/>
    </location>
</feature>
<feature type="active site" description="Proton acceptor" evidence="10">
    <location>
        <position position="821"/>
    </location>
</feature>
<evidence type="ECO:0000256" key="2">
    <source>
        <dbReference type="ARBA" id="ARBA00022527"/>
    </source>
</evidence>
<dbReference type="GeneID" id="30964880"/>
<evidence type="ECO:0000256" key="9">
    <source>
        <dbReference type="ARBA" id="ARBA00048679"/>
    </source>
</evidence>
<evidence type="ECO:0000259" key="15">
    <source>
        <dbReference type="PROSITE" id="PS50011"/>
    </source>
</evidence>
<dbReference type="SMART" id="SM00220">
    <property type="entry name" value="S_TKc"/>
    <property type="match status" value="1"/>
</dbReference>
<feature type="domain" description="RWD" evidence="16">
    <location>
        <begin position="11"/>
        <end position="122"/>
    </location>
</feature>
<dbReference type="GO" id="GO:0071232">
    <property type="term" value="P:cellular response to histidine"/>
    <property type="evidence" value="ECO:0007669"/>
    <property type="project" value="EnsemblFungi"/>
</dbReference>
<dbReference type="Pfam" id="PF00069">
    <property type="entry name" value="Pkinase"/>
    <property type="match status" value="2"/>
</dbReference>
<keyword evidence="13" id="KW-0175">Coiled coil</keyword>
<dbReference type="STRING" id="1344418.A0A1D2VE85"/>
<dbReference type="PROSITE" id="PS00108">
    <property type="entry name" value="PROTEIN_KINASE_ST"/>
    <property type="match status" value="1"/>
</dbReference>
<evidence type="ECO:0000313" key="17">
    <source>
        <dbReference type="EMBL" id="ODV59830.1"/>
    </source>
</evidence>
<dbReference type="GO" id="GO:0000077">
    <property type="term" value="P:DNA damage checkpoint signaling"/>
    <property type="evidence" value="ECO:0007669"/>
    <property type="project" value="EnsemblFungi"/>
</dbReference>
<dbReference type="InterPro" id="IPR041715">
    <property type="entry name" value="HisRS-like_core"/>
</dbReference>
<dbReference type="GO" id="GO:0031369">
    <property type="term" value="F:translation initiation factor binding"/>
    <property type="evidence" value="ECO:0007669"/>
    <property type="project" value="EnsemblFungi"/>
</dbReference>
<dbReference type="Proteomes" id="UP000095038">
    <property type="component" value="Unassembled WGS sequence"/>
</dbReference>
<dbReference type="SUPFAM" id="SSF54495">
    <property type="entry name" value="UBC-like"/>
    <property type="match status" value="1"/>
</dbReference>
<dbReference type="Pfam" id="PF05773">
    <property type="entry name" value="RWD"/>
    <property type="match status" value="1"/>
</dbReference>